<organism evidence="3 4">
    <name type="scientific">Meira miltonrushii</name>
    <dbReference type="NCBI Taxonomy" id="1280837"/>
    <lineage>
        <taxon>Eukaryota</taxon>
        <taxon>Fungi</taxon>
        <taxon>Dikarya</taxon>
        <taxon>Basidiomycota</taxon>
        <taxon>Ustilaginomycotina</taxon>
        <taxon>Exobasidiomycetes</taxon>
        <taxon>Exobasidiales</taxon>
        <taxon>Brachybasidiaceae</taxon>
        <taxon>Meira</taxon>
    </lineage>
</organism>
<feature type="domain" description="F-box" evidence="2">
    <location>
        <begin position="26"/>
        <end position="73"/>
    </location>
</feature>
<dbReference type="InterPro" id="IPR001810">
    <property type="entry name" value="F-box_dom"/>
</dbReference>
<dbReference type="Pfam" id="PF12937">
    <property type="entry name" value="F-box-like"/>
    <property type="match status" value="1"/>
</dbReference>
<proteinExistence type="predicted"/>
<dbReference type="Proteomes" id="UP000245771">
    <property type="component" value="Unassembled WGS sequence"/>
</dbReference>
<dbReference type="SUPFAM" id="SSF81383">
    <property type="entry name" value="F-box domain"/>
    <property type="match status" value="1"/>
</dbReference>
<dbReference type="Gene3D" id="1.20.1280.50">
    <property type="match status" value="1"/>
</dbReference>
<evidence type="ECO:0000256" key="1">
    <source>
        <dbReference type="SAM" id="MobiDB-lite"/>
    </source>
</evidence>
<dbReference type="SMART" id="SM00256">
    <property type="entry name" value="FBOX"/>
    <property type="match status" value="1"/>
</dbReference>
<evidence type="ECO:0000313" key="3">
    <source>
        <dbReference type="EMBL" id="PWN33386.1"/>
    </source>
</evidence>
<dbReference type="RefSeq" id="XP_025353688.1">
    <property type="nucleotide sequence ID" value="XM_025502567.1"/>
</dbReference>
<keyword evidence="4" id="KW-1185">Reference proteome</keyword>
<reference evidence="3 4" key="1">
    <citation type="journal article" date="2018" name="Mol. Biol. Evol.">
        <title>Broad Genomic Sampling Reveals a Smut Pathogenic Ancestry of the Fungal Clade Ustilaginomycotina.</title>
        <authorList>
            <person name="Kijpornyongpan T."/>
            <person name="Mondo S.J."/>
            <person name="Barry K."/>
            <person name="Sandor L."/>
            <person name="Lee J."/>
            <person name="Lipzen A."/>
            <person name="Pangilinan J."/>
            <person name="LaButti K."/>
            <person name="Hainaut M."/>
            <person name="Henrissat B."/>
            <person name="Grigoriev I.V."/>
            <person name="Spatafora J.W."/>
            <person name="Aime M.C."/>
        </authorList>
    </citation>
    <scope>NUCLEOTIDE SEQUENCE [LARGE SCALE GENOMIC DNA]</scope>
    <source>
        <strain evidence="3 4">MCA 3882</strain>
    </source>
</reference>
<protein>
    <recommendedName>
        <fullName evidence="2">F-box domain-containing protein</fullName>
    </recommendedName>
</protein>
<dbReference type="InParanoid" id="A0A316V787"/>
<dbReference type="GeneID" id="37024348"/>
<accession>A0A316V787</accession>
<feature type="region of interest" description="Disordered" evidence="1">
    <location>
        <begin position="155"/>
        <end position="177"/>
    </location>
</feature>
<name>A0A316V787_9BASI</name>
<dbReference type="InterPro" id="IPR036047">
    <property type="entry name" value="F-box-like_dom_sf"/>
</dbReference>
<evidence type="ECO:0000313" key="4">
    <source>
        <dbReference type="Proteomes" id="UP000245771"/>
    </source>
</evidence>
<evidence type="ECO:0000259" key="2">
    <source>
        <dbReference type="PROSITE" id="PS50181"/>
    </source>
</evidence>
<dbReference type="PROSITE" id="PS50181">
    <property type="entry name" value="FBOX"/>
    <property type="match status" value="1"/>
</dbReference>
<dbReference type="CDD" id="cd09917">
    <property type="entry name" value="F-box_SF"/>
    <property type="match status" value="1"/>
</dbReference>
<dbReference type="OrthoDB" id="3425895at2759"/>
<dbReference type="AlphaFoldDB" id="A0A316V787"/>
<gene>
    <name evidence="3" type="ORF">FA14DRAFT_61699</name>
</gene>
<sequence>MQFGSDSKKVARLPPSLKKETYNMGSNINERFPAEVIKMILSHLNSIEVARLSRVCKLWNDIAQSNQSLWRDASYLRTDDAFTFRFRLSEVVERIKILRARSGGTLDHLNIQINTIASFKTQMKLLSQLPAMKLQSLRLLLKDGREWAFRDDDSDFDDSDSDDFDDSDSDSDSDDDDYHYNMTAREKFKSLQKAVRAALSGCTNLKSLALEDYGKLLSILDLSRSESEFYPPSEWELQSFTANGFCCEEFFGEGSLSRCLNKARVVKIQNSSPMREREAIRLIEAAKDTMEECQITVRKEQESPNNITKQIILPKLVKFHLHLCGCHFSEGKSSIQAFDKISFKWPKLKEIVLEGRASLKVYERLVPTSIDSLRFRRVRGFRLEQIIEFLKKRAKLRKLAVEHLEEDTETLLQQILINLWQIPIEDLEIIGAHGLHATNIKDFVTQRKENIYSAPLERLYLTLRSKSSSEKPMDAKTLQWLDKNIPNFKCDLILERTYR</sequence>
<dbReference type="EMBL" id="KZ819604">
    <property type="protein sequence ID" value="PWN33386.1"/>
    <property type="molecule type" value="Genomic_DNA"/>
</dbReference>